<evidence type="ECO:0000259" key="1">
    <source>
        <dbReference type="Pfam" id="PF08242"/>
    </source>
</evidence>
<sequence length="425" mass="48600">MFTHIRKLPTTAHSIEDPLWLLRGAPGRPGRRGRLYKTGDLVRYNENGSLTYICRKDDQAKVRRQRIELGEIEHALRSQDSVDEAIAILQGDSKENAQISGFITIHGEVDEQDRLEEDQESEQQNKFWEVQFDSEIYSSMEMVQTHDIGRDFVGWSSMIDGKKFDHQDMNEWLDDTLKCILNGRTSMGNVLEIGTGSGTILFNLTQSFQTYIGLEPSEKAVDFVARSVARHCQLRDKVRMIKGAATDIPRLASSTSILPDIVVINSVLQYFPSREYFLDVIKDIIHLGSTKSVFFGDVRSFALGKEFLTMRAIQGHGYLRQEDLRRMVLNMQKSEPELLVDPAFLTGLSERMPGLIEHVEILPKIMRVTNELSCYRYDVVLHLASADVQYSIRHISKYDWVDFVAQRLDHKRIEALLDPMSGQGQ</sequence>
<dbReference type="InterPro" id="IPR029063">
    <property type="entry name" value="SAM-dependent_MTases_sf"/>
</dbReference>
<dbReference type="Pfam" id="PF08242">
    <property type="entry name" value="Methyltransf_12"/>
    <property type="match status" value="1"/>
</dbReference>
<organism evidence="2 3">
    <name type="scientific">Fusarium langsethiae</name>
    <dbReference type="NCBI Taxonomy" id="179993"/>
    <lineage>
        <taxon>Eukaryota</taxon>
        <taxon>Fungi</taxon>
        <taxon>Dikarya</taxon>
        <taxon>Ascomycota</taxon>
        <taxon>Pezizomycotina</taxon>
        <taxon>Sordariomycetes</taxon>
        <taxon>Hypocreomycetidae</taxon>
        <taxon>Hypocreales</taxon>
        <taxon>Nectriaceae</taxon>
        <taxon>Fusarium</taxon>
    </lineage>
</organism>
<accession>A0A0N0V5N2</accession>
<dbReference type="PANTHER" id="PTHR45527">
    <property type="entry name" value="NONRIBOSOMAL PEPTIDE SYNTHETASE"/>
    <property type="match status" value="1"/>
</dbReference>
<dbReference type="AlphaFoldDB" id="A0A0N0V5N2"/>
<dbReference type="GO" id="GO:0044550">
    <property type="term" value="P:secondary metabolite biosynthetic process"/>
    <property type="evidence" value="ECO:0007669"/>
    <property type="project" value="TreeGrafter"/>
</dbReference>
<dbReference type="Gene3D" id="2.30.38.10">
    <property type="entry name" value="Luciferase, Domain 3"/>
    <property type="match status" value="1"/>
</dbReference>
<dbReference type="PANTHER" id="PTHR45527:SF1">
    <property type="entry name" value="FATTY ACID SYNTHASE"/>
    <property type="match status" value="1"/>
</dbReference>
<gene>
    <name evidence="2" type="ORF">FLAG1_09063</name>
</gene>
<dbReference type="EMBL" id="JXCE01000315">
    <property type="protein sequence ID" value="KPA38111.1"/>
    <property type="molecule type" value="Genomic_DNA"/>
</dbReference>
<comment type="caution">
    <text evidence="2">The sequence shown here is derived from an EMBL/GenBank/DDBJ whole genome shotgun (WGS) entry which is preliminary data.</text>
</comment>
<dbReference type="Gene3D" id="3.30.300.30">
    <property type="match status" value="1"/>
</dbReference>
<dbReference type="SUPFAM" id="SSF56801">
    <property type="entry name" value="Acetyl-CoA synthetase-like"/>
    <property type="match status" value="1"/>
</dbReference>
<name>A0A0N0V5N2_FUSLA</name>
<dbReference type="SUPFAM" id="SSF53335">
    <property type="entry name" value="S-adenosyl-L-methionine-dependent methyltransferases"/>
    <property type="match status" value="1"/>
</dbReference>
<dbReference type="InterPro" id="IPR013217">
    <property type="entry name" value="Methyltransf_12"/>
</dbReference>
<dbReference type="GO" id="GO:0043041">
    <property type="term" value="P:amino acid activation for nonribosomal peptide biosynthetic process"/>
    <property type="evidence" value="ECO:0007669"/>
    <property type="project" value="TreeGrafter"/>
</dbReference>
<dbReference type="Gene3D" id="3.40.50.150">
    <property type="entry name" value="Vaccinia Virus protein VP39"/>
    <property type="match status" value="1"/>
</dbReference>
<proteinExistence type="predicted"/>
<dbReference type="GO" id="GO:0005737">
    <property type="term" value="C:cytoplasm"/>
    <property type="evidence" value="ECO:0007669"/>
    <property type="project" value="TreeGrafter"/>
</dbReference>
<dbReference type="OrthoDB" id="416786at2759"/>
<evidence type="ECO:0000313" key="3">
    <source>
        <dbReference type="Proteomes" id="UP000037904"/>
    </source>
</evidence>
<reference evidence="2 3" key="1">
    <citation type="submission" date="2015-04" db="EMBL/GenBank/DDBJ databases">
        <title>The draft genome sequence of Fusarium langsethiae, a T-2/HT-2 mycotoxin producer.</title>
        <authorList>
            <person name="Lysoe E."/>
            <person name="Divon H.H."/>
            <person name="Terzi V."/>
            <person name="Orru L."/>
            <person name="Lamontanara A."/>
            <person name="Kolseth A.-K."/>
            <person name="Frandsen R.J."/>
            <person name="Nielsen K."/>
            <person name="Thrane U."/>
        </authorList>
    </citation>
    <scope>NUCLEOTIDE SEQUENCE [LARGE SCALE GENOMIC DNA]</scope>
    <source>
        <strain evidence="2 3">Fl201059</strain>
    </source>
</reference>
<dbReference type="InterPro" id="IPR045851">
    <property type="entry name" value="AMP-bd_C_sf"/>
</dbReference>
<dbReference type="GO" id="GO:0031177">
    <property type="term" value="F:phosphopantetheine binding"/>
    <property type="evidence" value="ECO:0007669"/>
    <property type="project" value="TreeGrafter"/>
</dbReference>
<keyword evidence="3" id="KW-1185">Reference proteome</keyword>
<dbReference type="Proteomes" id="UP000037904">
    <property type="component" value="Unassembled WGS sequence"/>
</dbReference>
<evidence type="ECO:0000313" key="2">
    <source>
        <dbReference type="EMBL" id="KPA38111.1"/>
    </source>
</evidence>
<dbReference type="CDD" id="cd02440">
    <property type="entry name" value="AdoMet_MTases"/>
    <property type="match status" value="1"/>
</dbReference>
<protein>
    <submittedName>
        <fullName evidence="2">Peramine synthetase</fullName>
    </submittedName>
</protein>
<feature type="domain" description="Methyltransferase type 12" evidence="1">
    <location>
        <begin position="191"/>
        <end position="283"/>
    </location>
</feature>